<dbReference type="Proteomes" id="UP000704762">
    <property type="component" value="Unassembled WGS sequence"/>
</dbReference>
<proteinExistence type="predicted"/>
<dbReference type="EMBL" id="JAFBCF010000001">
    <property type="protein sequence ID" value="MBM7798343.1"/>
    <property type="molecule type" value="Genomic_DNA"/>
</dbReference>
<dbReference type="Gene3D" id="3.30.360.10">
    <property type="entry name" value="Dihydrodipicolinate Reductase, domain 2"/>
    <property type="match status" value="1"/>
</dbReference>
<dbReference type="InterPro" id="IPR000683">
    <property type="entry name" value="Gfo/Idh/MocA-like_OxRdtase_N"/>
</dbReference>
<dbReference type="InterPro" id="IPR051450">
    <property type="entry name" value="Gfo/Idh/MocA_Oxidoreductases"/>
</dbReference>
<dbReference type="RefSeq" id="WP_344243781.1">
    <property type="nucleotide sequence ID" value="NZ_BAAAQP010000008.1"/>
</dbReference>
<dbReference type="Pfam" id="PF22725">
    <property type="entry name" value="GFO_IDH_MocA_C3"/>
    <property type="match status" value="1"/>
</dbReference>
<dbReference type="SUPFAM" id="SSF51735">
    <property type="entry name" value="NAD(P)-binding Rossmann-fold domains"/>
    <property type="match status" value="1"/>
</dbReference>
<dbReference type="PANTHER" id="PTHR43377:SF1">
    <property type="entry name" value="BILIVERDIN REDUCTASE A"/>
    <property type="match status" value="1"/>
</dbReference>
<evidence type="ECO:0000313" key="4">
    <source>
        <dbReference type="Proteomes" id="UP000704762"/>
    </source>
</evidence>
<name>A0ABS2RH60_9ACTN</name>
<evidence type="ECO:0000259" key="2">
    <source>
        <dbReference type="Pfam" id="PF22725"/>
    </source>
</evidence>
<feature type="domain" description="Gfo/Idh/MocA-like oxidoreductase N-terminal" evidence="1">
    <location>
        <begin position="40"/>
        <end position="126"/>
    </location>
</feature>
<dbReference type="Pfam" id="PF01408">
    <property type="entry name" value="GFO_IDH_MocA"/>
    <property type="match status" value="1"/>
</dbReference>
<comment type="caution">
    <text evidence="3">The sequence shown here is derived from an EMBL/GenBank/DDBJ whole genome shotgun (WGS) entry which is preliminary data.</text>
</comment>
<protein>
    <submittedName>
        <fullName evidence="3">Dehydrogenase</fullName>
    </submittedName>
</protein>
<evidence type="ECO:0000259" key="1">
    <source>
        <dbReference type="Pfam" id="PF01408"/>
    </source>
</evidence>
<reference evidence="3 4" key="1">
    <citation type="submission" date="2021-01" db="EMBL/GenBank/DDBJ databases">
        <title>Sequencing the genomes of 1000 actinobacteria strains.</title>
        <authorList>
            <person name="Klenk H.-P."/>
        </authorList>
    </citation>
    <scope>NUCLEOTIDE SEQUENCE [LARGE SCALE GENOMIC DNA]</scope>
    <source>
        <strain evidence="3 4">DSM 18662</strain>
    </source>
</reference>
<evidence type="ECO:0000313" key="3">
    <source>
        <dbReference type="EMBL" id="MBM7798343.1"/>
    </source>
</evidence>
<dbReference type="PANTHER" id="PTHR43377">
    <property type="entry name" value="BILIVERDIN REDUCTASE A"/>
    <property type="match status" value="1"/>
</dbReference>
<dbReference type="InterPro" id="IPR055170">
    <property type="entry name" value="GFO_IDH_MocA-like_dom"/>
</dbReference>
<dbReference type="InterPro" id="IPR036291">
    <property type="entry name" value="NAD(P)-bd_dom_sf"/>
</dbReference>
<gene>
    <name evidence="3" type="ORF">JOE57_001264</name>
</gene>
<dbReference type="Gene3D" id="3.40.50.720">
    <property type="entry name" value="NAD(P)-binding Rossmann-like Domain"/>
    <property type="match status" value="1"/>
</dbReference>
<feature type="domain" description="GFO/IDH/MocA-like oxidoreductase" evidence="2">
    <location>
        <begin position="137"/>
        <end position="258"/>
    </location>
</feature>
<accession>A0ABS2RH60</accession>
<keyword evidence="4" id="KW-1185">Reference proteome</keyword>
<sequence length="338" mass="35227">MTGLKLPGTGLRIGVMSYAHVHAPGLVSLLKALGAEVLAADLDPARGASSSAAAGVEFVGDYEALLARDLDGVVICAENSEHRKLTERAAAAGAYVLTEKPLATSVEDGLAMIDACDRAGVGLMTAFPLRFAPQIITVAALAHGGRLGKIAALSGANPGSCPGGWFADKDLAGGGCVMDHTVHLADLMCWLTGAIPTTVYAQTNRMISPQHNIDTGGLVSITFSDGTIANIDASWSRLGHYPVWGGLTLEVVGTDGVVQADPFGEQMLATSQQTKWLRFGADPNREMVREFLTSIRERRQPTPSGRDGLLATAIALAAYRSDEQNAPVAVDLGNSAHA</sequence>
<dbReference type="SUPFAM" id="SSF55347">
    <property type="entry name" value="Glyceraldehyde-3-phosphate dehydrogenase-like, C-terminal domain"/>
    <property type="match status" value="1"/>
</dbReference>
<organism evidence="3 4">
    <name type="scientific">Microlunatus panaciterrae</name>
    <dbReference type="NCBI Taxonomy" id="400768"/>
    <lineage>
        <taxon>Bacteria</taxon>
        <taxon>Bacillati</taxon>
        <taxon>Actinomycetota</taxon>
        <taxon>Actinomycetes</taxon>
        <taxon>Propionibacteriales</taxon>
        <taxon>Propionibacteriaceae</taxon>
        <taxon>Microlunatus</taxon>
    </lineage>
</organism>